<dbReference type="AlphaFoldDB" id="A0A917EPX0"/>
<accession>A0A917EPX0</accession>
<reference evidence="2" key="2">
    <citation type="submission" date="2020-09" db="EMBL/GenBank/DDBJ databases">
        <authorList>
            <person name="Sun Q."/>
            <person name="Zhou Y."/>
        </authorList>
    </citation>
    <scope>NUCLEOTIDE SEQUENCE</scope>
    <source>
        <strain evidence="2">CGMCC 1.15388</strain>
    </source>
</reference>
<reference evidence="2" key="1">
    <citation type="journal article" date="2014" name="Int. J. Syst. Evol. Microbiol.">
        <title>Complete genome sequence of Corynebacterium casei LMG S-19264T (=DSM 44701T), isolated from a smear-ripened cheese.</title>
        <authorList>
            <consortium name="US DOE Joint Genome Institute (JGI-PGF)"/>
            <person name="Walter F."/>
            <person name="Albersmeier A."/>
            <person name="Kalinowski J."/>
            <person name="Ruckert C."/>
        </authorList>
    </citation>
    <scope>NUCLEOTIDE SEQUENCE</scope>
    <source>
        <strain evidence="2">CGMCC 1.15388</strain>
    </source>
</reference>
<dbReference type="EMBL" id="BMIS01000003">
    <property type="protein sequence ID" value="GGE64198.1"/>
    <property type="molecule type" value="Genomic_DNA"/>
</dbReference>
<feature type="transmembrane region" description="Helical" evidence="1">
    <location>
        <begin position="71"/>
        <end position="91"/>
    </location>
</feature>
<comment type="caution">
    <text evidence="2">The sequence shown here is derived from an EMBL/GenBank/DDBJ whole genome shotgun (WGS) entry which is preliminary data.</text>
</comment>
<feature type="transmembrane region" description="Helical" evidence="1">
    <location>
        <begin position="12"/>
        <end position="34"/>
    </location>
</feature>
<keyword evidence="1" id="KW-0472">Membrane</keyword>
<dbReference type="Proteomes" id="UP000633136">
    <property type="component" value="Unassembled WGS sequence"/>
</dbReference>
<protein>
    <submittedName>
        <fullName evidence="2">Uncharacterized protein</fullName>
    </submittedName>
</protein>
<keyword evidence="1" id="KW-0812">Transmembrane</keyword>
<proteinExistence type="predicted"/>
<keyword evidence="3" id="KW-1185">Reference proteome</keyword>
<feature type="transmembrane region" description="Helical" evidence="1">
    <location>
        <begin position="117"/>
        <end position="138"/>
    </location>
</feature>
<feature type="transmembrane region" description="Helical" evidence="1">
    <location>
        <begin position="46"/>
        <end position="64"/>
    </location>
</feature>
<evidence type="ECO:0000313" key="3">
    <source>
        <dbReference type="Proteomes" id="UP000633136"/>
    </source>
</evidence>
<organism evidence="2 3">
    <name type="scientific">Nesterenkonia cremea</name>
    <dbReference type="NCBI Taxonomy" id="1882340"/>
    <lineage>
        <taxon>Bacteria</taxon>
        <taxon>Bacillati</taxon>
        <taxon>Actinomycetota</taxon>
        <taxon>Actinomycetes</taxon>
        <taxon>Micrococcales</taxon>
        <taxon>Micrococcaceae</taxon>
        <taxon>Nesterenkonia</taxon>
    </lineage>
</organism>
<keyword evidence="1" id="KW-1133">Transmembrane helix</keyword>
<gene>
    <name evidence="2" type="ORF">GCM10011401_09160</name>
</gene>
<dbReference type="RefSeq" id="WP_188683162.1">
    <property type="nucleotide sequence ID" value="NZ_BMIS01000003.1"/>
</dbReference>
<evidence type="ECO:0000313" key="2">
    <source>
        <dbReference type="EMBL" id="GGE64198.1"/>
    </source>
</evidence>
<sequence>MSQQQPRFRPALMGVAFSVGIILGILGTALHGNIIMIGTVEDGTPILWGAGLALLIAFMAQLWIGLQTGSLAESTVMGITTFTVVTLAYMWTGPDQLMVPMSAETMDALPGPTLASALWWLGSAGVALLAMILIKWILVRDVASHAVQQSAQPR</sequence>
<evidence type="ECO:0000256" key="1">
    <source>
        <dbReference type="SAM" id="Phobius"/>
    </source>
</evidence>
<name>A0A917EPX0_9MICC</name>